<accession>A0A139GZ49</accession>
<feature type="compositionally biased region" description="Basic and acidic residues" evidence="1">
    <location>
        <begin position="257"/>
        <end position="270"/>
    </location>
</feature>
<feature type="region of interest" description="Disordered" evidence="1">
    <location>
        <begin position="345"/>
        <end position="416"/>
    </location>
</feature>
<feature type="compositionally biased region" description="Basic and acidic residues" evidence="1">
    <location>
        <begin position="30"/>
        <end position="42"/>
    </location>
</feature>
<name>A0A139GZ49_9PEZI</name>
<feature type="region of interest" description="Disordered" evidence="1">
    <location>
        <begin position="244"/>
        <end position="327"/>
    </location>
</feature>
<dbReference type="OrthoDB" id="3647410at2759"/>
<gene>
    <name evidence="2" type="ORF">AC578_4723</name>
</gene>
<dbReference type="Proteomes" id="UP000070133">
    <property type="component" value="Unassembled WGS sequence"/>
</dbReference>
<evidence type="ECO:0000256" key="1">
    <source>
        <dbReference type="SAM" id="MobiDB-lite"/>
    </source>
</evidence>
<keyword evidence="3" id="KW-1185">Reference proteome</keyword>
<evidence type="ECO:0000313" key="2">
    <source>
        <dbReference type="EMBL" id="KXS95449.1"/>
    </source>
</evidence>
<organism evidence="2 3">
    <name type="scientific">Pseudocercospora eumusae</name>
    <dbReference type="NCBI Taxonomy" id="321146"/>
    <lineage>
        <taxon>Eukaryota</taxon>
        <taxon>Fungi</taxon>
        <taxon>Dikarya</taxon>
        <taxon>Ascomycota</taxon>
        <taxon>Pezizomycotina</taxon>
        <taxon>Dothideomycetes</taxon>
        <taxon>Dothideomycetidae</taxon>
        <taxon>Mycosphaerellales</taxon>
        <taxon>Mycosphaerellaceae</taxon>
        <taxon>Pseudocercospora</taxon>
    </lineage>
</organism>
<feature type="compositionally biased region" description="Polar residues" evidence="1">
    <location>
        <begin position="17"/>
        <end position="29"/>
    </location>
</feature>
<proteinExistence type="predicted"/>
<protein>
    <submittedName>
        <fullName evidence="2">Uncharacterized protein</fullName>
    </submittedName>
</protein>
<feature type="compositionally biased region" description="Low complexity" evidence="1">
    <location>
        <begin position="362"/>
        <end position="371"/>
    </location>
</feature>
<dbReference type="AlphaFoldDB" id="A0A139GZ49"/>
<feature type="compositionally biased region" description="Polar residues" evidence="1">
    <location>
        <begin position="274"/>
        <end position="290"/>
    </location>
</feature>
<evidence type="ECO:0000313" key="3">
    <source>
        <dbReference type="Proteomes" id="UP000070133"/>
    </source>
</evidence>
<reference evidence="2 3" key="1">
    <citation type="submission" date="2015-07" db="EMBL/GenBank/DDBJ databases">
        <title>Comparative genomics of the Sigatoka disease complex on banana suggests a link between parallel evolutionary changes in Pseudocercospora fijiensis and Pseudocercospora eumusae and increased virulence on the banana host.</title>
        <authorList>
            <person name="Chang T.-C."/>
            <person name="Salvucci A."/>
            <person name="Crous P.W."/>
            <person name="Stergiopoulos I."/>
        </authorList>
    </citation>
    <scope>NUCLEOTIDE SEQUENCE [LARGE SCALE GENOMIC DNA]</scope>
    <source>
        <strain evidence="2 3">CBS 114824</strain>
    </source>
</reference>
<dbReference type="EMBL" id="LFZN01000215">
    <property type="protein sequence ID" value="KXS95449.1"/>
    <property type="molecule type" value="Genomic_DNA"/>
</dbReference>
<feature type="region of interest" description="Disordered" evidence="1">
    <location>
        <begin position="1"/>
        <end position="71"/>
    </location>
</feature>
<sequence length="416" mass="45223">MSSELADLNTADEDDNNISGLSDENSTRATSEKDTLDAKDLLTRSAAQGGEDEAQNPSSNHGSALGSDIRDGDDRYEPAFVASSRMRLSHDKTFWARDFTVQHDILLKLTLLPCLNGLKDAMTMDPEAQHVKHMQENAKFAVKLAVSCNAPPVTLARCHFYQALVNMSVGVDTADSKAESPAYLLDQVKDVEDCVERHCAEQWLAKLEGLQTSTAQKTDNRRSLGQRVVSWGVSMGASVSALLSPYKSTPEKPGPTTKEDPVAEKLKRTVEIPTATNPPAISHQSPTSEAPESARSLISPVTPPKQKTRTIETPESRTSQTSRPLSDLFELTPESSARENLANISISDSQSQSPPPSRFSMTSNPPNSSPTTPYPLRHRVDGNGSPTPRFSSLLPAPNTSTRKHNHPTSRVGNFLL</sequence>
<comment type="caution">
    <text evidence="2">The sequence shown here is derived from an EMBL/GenBank/DDBJ whole genome shotgun (WGS) entry which is preliminary data.</text>
</comment>